<protein>
    <submittedName>
        <fullName evidence="1">Uncharacterized protein</fullName>
    </submittedName>
</protein>
<dbReference type="Proteomes" id="UP000887013">
    <property type="component" value="Unassembled WGS sequence"/>
</dbReference>
<reference evidence="1" key="1">
    <citation type="submission" date="2020-08" db="EMBL/GenBank/DDBJ databases">
        <title>Multicomponent nature underlies the extraordinary mechanical properties of spider dragline silk.</title>
        <authorList>
            <person name="Kono N."/>
            <person name="Nakamura H."/>
            <person name="Mori M."/>
            <person name="Yoshida Y."/>
            <person name="Ohtoshi R."/>
            <person name="Malay A.D."/>
            <person name="Moran D.A.P."/>
            <person name="Tomita M."/>
            <person name="Numata K."/>
            <person name="Arakawa K."/>
        </authorList>
    </citation>
    <scope>NUCLEOTIDE SEQUENCE</scope>
</reference>
<evidence type="ECO:0000313" key="2">
    <source>
        <dbReference type="Proteomes" id="UP000887013"/>
    </source>
</evidence>
<dbReference type="EMBL" id="BMAW01008854">
    <property type="protein sequence ID" value="GFT10801.1"/>
    <property type="molecule type" value="Genomic_DNA"/>
</dbReference>
<proteinExistence type="predicted"/>
<evidence type="ECO:0000313" key="1">
    <source>
        <dbReference type="EMBL" id="GFT10801.1"/>
    </source>
</evidence>
<name>A0A8X6TFC6_NEPPI</name>
<dbReference type="AlphaFoldDB" id="A0A8X6TFC6"/>
<comment type="caution">
    <text evidence="1">The sequence shown here is derived from an EMBL/GenBank/DDBJ whole genome shotgun (WGS) entry which is preliminary data.</text>
</comment>
<accession>A0A8X6TFC6</accession>
<organism evidence="1 2">
    <name type="scientific">Nephila pilipes</name>
    <name type="common">Giant wood spider</name>
    <name type="synonym">Nephila maculata</name>
    <dbReference type="NCBI Taxonomy" id="299642"/>
    <lineage>
        <taxon>Eukaryota</taxon>
        <taxon>Metazoa</taxon>
        <taxon>Ecdysozoa</taxon>
        <taxon>Arthropoda</taxon>
        <taxon>Chelicerata</taxon>
        <taxon>Arachnida</taxon>
        <taxon>Araneae</taxon>
        <taxon>Araneomorphae</taxon>
        <taxon>Entelegynae</taxon>
        <taxon>Araneoidea</taxon>
        <taxon>Nephilidae</taxon>
        <taxon>Nephila</taxon>
    </lineage>
</organism>
<keyword evidence="2" id="KW-1185">Reference proteome</keyword>
<sequence length="89" mass="10310">MFPREWDLRDLGMALNLRQSYTCTRLAFSSNSGNIYQGIENHIYDFMIRYNIKILGVKQMIVSSVVNSSSTRTEILPEMLQVVKMRCSV</sequence>
<gene>
    <name evidence="1" type="ORF">NPIL_216351</name>
</gene>